<dbReference type="AlphaFoldDB" id="A0A1M5VWG5"/>
<accession>A0A1M5VWG5</accession>
<sequence length="25" mass="3126">MDTAKDEKYWKDYTEFINEVEKLTE</sequence>
<evidence type="ECO:0000313" key="2">
    <source>
        <dbReference type="EMBL" id="SHH79541.1"/>
    </source>
</evidence>
<dbReference type="EMBL" id="FQWS01000002">
    <property type="protein sequence ID" value="SHH70206.1"/>
    <property type="molecule type" value="Genomic_DNA"/>
</dbReference>
<keyword evidence="3" id="KW-1185">Reference proteome</keyword>
<organism evidence="2 3">
    <name type="scientific">Winogradskyella jejuensis</name>
    <dbReference type="NCBI Taxonomy" id="1089305"/>
    <lineage>
        <taxon>Bacteria</taxon>
        <taxon>Pseudomonadati</taxon>
        <taxon>Bacteroidota</taxon>
        <taxon>Flavobacteriia</taxon>
        <taxon>Flavobacteriales</taxon>
        <taxon>Flavobacteriaceae</taxon>
        <taxon>Winogradskyella</taxon>
    </lineage>
</organism>
<evidence type="ECO:0000313" key="1">
    <source>
        <dbReference type="EMBL" id="SHH70206.1"/>
    </source>
</evidence>
<proteinExistence type="predicted"/>
<protein>
    <submittedName>
        <fullName evidence="2">Uncharacterized protein</fullName>
    </submittedName>
</protein>
<evidence type="ECO:0000313" key="3">
    <source>
        <dbReference type="Proteomes" id="UP000184522"/>
    </source>
</evidence>
<name>A0A1M5VWG5_9FLAO</name>
<feature type="non-terminal residue" evidence="2">
    <location>
        <position position="25"/>
    </location>
</feature>
<reference evidence="2" key="2">
    <citation type="submission" date="2016-11" db="EMBL/GenBank/DDBJ databases">
        <authorList>
            <person name="Jaros S."/>
            <person name="Januszkiewicz K."/>
            <person name="Wedrychowicz H."/>
        </authorList>
    </citation>
    <scope>NUCLEOTIDE SEQUENCE [LARGE SCALE GENOMIC DNA]</scope>
    <source>
        <strain evidence="2">DSM 25330</strain>
    </source>
</reference>
<dbReference type="EMBL" id="FQWS01000006">
    <property type="protein sequence ID" value="SHH79541.1"/>
    <property type="molecule type" value="Genomic_DNA"/>
</dbReference>
<dbReference type="Proteomes" id="UP000184522">
    <property type="component" value="Unassembled WGS sequence"/>
</dbReference>
<gene>
    <name evidence="1" type="ORF">SAMN05444148_2724</name>
    <name evidence="2" type="ORF">SAMN05444148_2840</name>
</gene>
<reference evidence="3" key="1">
    <citation type="submission" date="2016-11" db="EMBL/GenBank/DDBJ databases">
        <authorList>
            <person name="Varghese N."/>
            <person name="Submissions S."/>
        </authorList>
    </citation>
    <scope>NUCLEOTIDE SEQUENCE [LARGE SCALE GENOMIC DNA]</scope>
    <source>
        <strain evidence="3">DSM 25330</strain>
    </source>
</reference>